<dbReference type="SUPFAM" id="SSF51735">
    <property type="entry name" value="NAD(P)-binding Rossmann-fold domains"/>
    <property type="match status" value="1"/>
</dbReference>
<evidence type="ECO:0000259" key="3">
    <source>
        <dbReference type="Pfam" id="PF01370"/>
    </source>
</evidence>
<dbReference type="Pfam" id="PF01370">
    <property type="entry name" value="Epimerase"/>
    <property type="match status" value="1"/>
</dbReference>
<evidence type="ECO:0000313" key="4">
    <source>
        <dbReference type="EMBL" id="TLX20892.1"/>
    </source>
</evidence>
<feature type="domain" description="NAD-dependent epimerase/dehydratase" evidence="3">
    <location>
        <begin position="5"/>
        <end position="233"/>
    </location>
</feature>
<comment type="similarity">
    <text evidence="2">Belongs to the NAD(P)-dependent epimerase/dehydratase family.</text>
</comment>
<dbReference type="PANTHER" id="PTHR43000">
    <property type="entry name" value="DTDP-D-GLUCOSE 4,6-DEHYDRATASE-RELATED"/>
    <property type="match status" value="1"/>
</dbReference>
<evidence type="ECO:0000256" key="1">
    <source>
        <dbReference type="ARBA" id="ARBA00005125"/>
    </source>
</evidence>
<reference evidence="4 5" key="1">
    <citation type="submission" date="2019-04" db="EMBL/GenBank/DDBJ databases">
        <authorList>
            <person name="Grouzdev D.S."/>
            <person name="Nazina T.N."/>
        </authorList>
    </citation>
    <scope>NUCLEOTIDE SEQUENCE [LARGE SCALE GENOMIC DNA]</scope>
    <source>
        <strain evidence="4 5">SHC 3-19</strain>
    </source>
</reference>
<evidence type="ECO:0000313" key="5">
    <source>
        <dbReference type="Proteomes" id="UP000308508"/>
    </source>
</evidence>
<name>A0A5R9PC00_9GAMM</name>
<keyword evidence="5" id="KW-1185">Reference proteome</keyword>
<dbReference type="AlphaFoldDB" id="A0A5R9PC00"/>
<gene>
    <name evidence="4" type="ORF">E5S66_11820</name>
</gene>
<comment type="caution">
    <text evidence="4">The sequence shown here is derived from an EMBL/GenBank/DDBJ whole genome shotgun (WGS) entry which is preliminary data.</text>
</comment>
<accession>A0A5R9PC00</accession>
<dbReference type="EMBL" id="SROY01000006">
    <property type="protein sequence ID" value="TLX20892.1"/>
    <property type="molecule type" value="Genomic_DNA"/>
</dbReference>
<proteinExistence type="inferred from homology"/>
<comment type="pathway">
    <text evidence="1">Bacterial outer membrane biogenesis; LPS O-antigen biosynthesis.</text>
</comment>
<dbReference type="Proteomes" id="UP000308508">
    <property type="component" value="Unassembled WGS sequence"/>
</dbReference>
<protein>
    <submittedName>
        <fullName evidence="4">NAD-dependent epimerase/dehydratase family protein</fullName>
    </submittedName>
</protein>
<dbReference type="InterPro" id="IPR036291">
    <property type="entry name" value="NAD(P)-bd_dom_sf"/>
</dbReference>
<dbReference type="InterPro" id="IPR001509">
    <property type="entry name" value="Epimerase_deHydtase"/>
</dbReference>
<evidence type="ECO:0000256" key="2">
    <source>
        <dbReference type="ARBA" id="ARBA00007637"/>
    </source>
</evidence>
<sequence>MNRSALVLGAGGFLGRHLCRSLTAHGWHVVAATRNPTTFDDSSIENAVSPFDDASHFDDLVSRCSAVIHAAASTTPGSTAAQPQIEGNLRTTLALVEALQEHPDVRLLYLSSGGTLYGDRASALAREADPLLPRSYHGAGKVAAEVFVQTWARQFSGCAIVLRPSNIYGPGQLSRRGFGIVPTAFERARDGAPFIVWGGGGATRDYLFVKDLIDLCMRAIEAPFSPGGHVFNAASGEALNVNQLLDRIDAVTGRPLERSFAPTRPVDITHIVLDNSAARNILGWHPRYSIEQGLERTWQWFLGHE</sequence>
<dbReference type="Gene3D" id="3.40.50.720">
    <property type="entry name" value="NAD(P)-binding Rossmann-like Domain"/>
    <property type="match status" value="1"/>
</dbReference>
<organism evidence="4 5">
    <name type="scientific">Thermomonas fusca</name>
    <dbReference type="NCBI Taxonomy" id="215690"/>
    <lineage>
        <taxon>Bacteria</taxon>
        <taxon>Pseudomonadati</taxon>
        <taxon>Pseudomonadota</taxon>
        <taxon>Gammaproteobacteria</taxon>
        <taxon>Lysobacterales</taxon>
        <taxon>Lysobacteraceae</taxon>
        <taxon>Thermomonas</taxon>
    </lineage>
</organism>
<dbReference type="RefSeq" id="WP_138349513.1">
    <property type="nucleotide sequence ID" value="NZ_SROY01000006.1"/>
</dbReference>